<dbReference type="Proteomes" id="UP000637769">
    <property type="component" value="Unassembled WGS sequence"/>
</dbReference>
<evidence type="ECO:0000313" key="9">
    <source>
        <dbReference type="EMBL" id="GGC24133.1"/>
    </source>
</evidence>
<evidence type="ECO:0000256" key="2">
    <source>
        <dbReference type="ARBA" id="ARBA00010393"/>
    </source>
</evidence>
<protein>
    <recommendedName>
        <fullName evidence="6">PhoH-like protein</fullName>
    </recommendedName>
</protein>
<dbReference type="PANTHER" id="PTHR30473">
    <property type="entry name" value="PROTEIN PHOH"/>
    <property type="match status" value="1"/>
</dbReference>
<organism evidence="9 10">
    <name type="scientific">Asaia siamensis</name>
    <dbReference type="NCBI Taxonomy" id="110479"/>
    <lineage>
        <taxon>Bacteria</taxon>
        <taxon>Pseudomonadati</taxon>
        <taxon>Pseudomonadota</taxon>
        <taxon>Alphaproteobacteria</taxon>
        <taxon>Acetobacterales</taxon>
        <taxon>Acetobacteraceae</taxon>
        <taxon>Asaia</taxon>
    </lineage>
</organism>
<dbReference type="Pfam" id="PF02562">
    <property type="entry name" value="PhoH"/>
    <property type="match status" value="1"/>
</dbReference>
<dbReference type="InterPro" id="IPR051451">
    <property type="entry name" value="PhoH2-like"/>
</dbReference>
<gene>
    <name evidence="9" type="ORF">GCM10007207_06740</name>
</gene>
<evidence type="ECO:0000256" key="1">
    <source>
        <dbReference type="ARBA" id="ARBA00004496"/>
    </source>
</evidence>
<dbReference type="InterPro" id="IPR003714">
    <property type="entry name" value="PhoH"/>
</dbReference>
<comment type="subcellular location">
    <subcellularLocation>
        <location evidence="1">Cytoplasm</location>
    </subcellularLocation>
</comment>
<keyword evidence="4" id="KW-0547">Nucleotide-binding</keyword>
<evidence type="ECO:0000256" key="7">
    <source>
        <dbReference type="SAM" id="MobiDB-lite"/>
    </source>
</evidence>
<dbReference type="InterPro" id="IPR027417">
    <property type="entry name" value="P-loop_NTPase"/>
</dbReference>
<comment type="caution">
    <text evidence="9">The sequence shown here is derived from an EMBL/GenBank/DDBJ whole genome shotgun (WGS) entry which is preliminary data.</text>
</comment>
<evidence type="ECO:0000256" key="6">
    <source>
        <dbReference type="ARBA" id="ARBA00039970"/>
    </source>
</evidence>
<dbReference type="PANTHER" id="PTHR30473:SF1">
    <property type="entry name" value="PHOH-LIKE PROTEIN"/>
    <property type="match status" value="1"/>
</dbReference>
<keyword evidence="5" id="KW-0067">ATP-binding</keyword>
<comment type="similarity">
    <text evidence="2">Belongs to the PhoH family.</text>
</comment>
<sequence length="389" mass="42429">MSHPTAPQSHPGHGTNDRNSRRQLPPDIPPQEQGHRTSALRFGDNILLQQLLGDHDRHLIRLEQGFDVRLTCRGNKIAITGEAASVARAQAAITALYNQLEHGGKIDGPVVDSVIRLSALPRPSRQPEPRAAQPRPAEPGRRDTDNHVPFQDLPAIRTKRGAIAPRSRGQAAYMEMLAKTELTFGIGPAGTGKTYLAVAQGVAMLQAGQVDRIILSRPAVEAGERLGFLPGDLREKIDPYLRPLYDALNDMLPGDQVARRMANGEIEVAPLAFMRGRTLAHAFVILDEAQNTTPAQMKMFLTRMGQGARMVITGDLSQIDLPSGVASGLREAVETLEGLPGIGITRFESADVVRHPLVARIVDAYDQRVAAARDYSRGRSRREYNGTSK</sequence>
<evidence type="ECO:0000313" key="10">
    <source>
        <dbReference type="Proteomes" id="UP000637769"/>
    </source>
</evidence>
<feature type="region of interest" description="Disordered" evidence="7">
    <location>
        <begin position="1"/>
        <end position="36"/>
    </location>
</feature>
<proteinExistence type="inferred from homology"/>
<evidence type="ECO:0000256" key="5">
    <source>
        <dbReference type="ARBA" id="ARBA00022840"/>
    </source>
</evidence>
<name>A0ABQ1LLY2_9PROT</name>
<dbReference type="EMBL" id="BMCH01000001">
    <property type="protein sequence ID" value="GGC24133.1"/>
    <property type="molecule type" value="Genomic_DNA"/>
</dbReference>
<dbReference type="Gene3D" id="3.40.50.300">
    <property type="entry name" value="P-loop containing nucleotide triphosphate hydrolases"/>
    <property type="match status" value="1"/>
</dbReference>
<keyword evidence="10" id="KW-1185">Reference proteome</keyword>
<evidence type="ECO:0000256" key="4">
    <source>
        <dbReference type="ARBA" id="ARBA00022741"/>
    </source>
</evidence>
<evidence type="ECO:0000256" key="3">
    <source>
        <dbReference type="ARBA" id="ARBA00022490"/>
    </source>
</evidence>
<feature type="region of interest" description="Disordered" evidence="7">
    <location>
        <begin position="119"/>
        <end position="161"/>
    </location>
</feature>
<evidence type="ECO:0000259" key="8">
    <source>
        <dbReference type="Pfam" id="PF02562"/>
    </source>
</evidence>
<keyword evidence="3" id="KW-0963">Cytoplasm</keyword>
<reference evidence="10" key="1">
    <citation type="journal article" date="2019" name="Int. J. Syst. Evol. Microbiol.">
        <title>The Global Catalogue of Microorganisms (GCM) 10K type strain sequencing project: providing services to taxonomists for standard genome sequencing and annotation.</title>
        <authorList>
            <consortium name="The Broad Institute Genomics Platform"/>
            <consortium name="The Broad Institute Genome Sequencing Center for Infectious Disease"/>
            <person name="Wu L."/>
            <person name="Ma J."/>
        </authorList>
    </citation>
    <scope>NUCLEOTIDE SEQUENCE [LARGE SCALE GENOMIC DNA]</scope>
    <source>
        <strain evidence="10">CCM 7132</strain>
    </source>
</reference>
<dbReference type="SUPFAM" id="SSF52540">
    <property type="entry name" value="P-loop containing nucleoside triphosphate hydrolases"/>
    <property type="match status" value="1"/>
</dbReference>
<feature type="domain" description="PhoH-like protein" evidence="8">
    <location>
        <begin position="163"/>
        <end position="366"/>
    </location>
</feature>
<accession>A0ABQ1LLY2</accession>